<dbReference type="PROSITE" id="PS00671">
    <property type="entry name" value="D_2_HYDROXYACID_DH_3"/>
    <property type="match status" value="1"/>
</dbReference>
<dbReference type="InterPro" id="IPR050857">
    <property type="entry name" value="D-2-hydroxyacid_DH"/>
</dbReference>
<evidence type="ECO:0000256" key="5">
    <source>
        <dbReference type="ARBA" id="ARBA00013143"/>
    </source>
</evidence>
<dbReference type="SUPFAM" id="SSF55021">
    <property type="entry name" value="ACT-like"/>
    <property type="match status" value="1"/>
</dbReference>
<evidence type="ECO:0000256" key="6">
    <source>
        <dbReference type="ARBA" id="ARBA00022553"/>
    </source>
</evidence>
<feature type="region of interest" description="Disordered" evidence="15">
    <location>
        <begin position="1"/>
        <end position="63"/>
    </location>
</feature>
<comment type="pathway">
    <text evidence="2">Amino-acid biosynthesis; L-serine biosynthesis; L-serine from 3-phospho-D-glycerate: step 1/3.</text>
</comment>
<dbReference type="Proteomes" id="UP001358417">
    <property type="component" value="Unassembled WGS sequence"/>
</dbReference>
<dbReference type="InterPro" id="IPR006140">
    <property type="entry name" value="D-isomer_DH_NAD-bd"/>
</dbReference>
<dbReference type="SUPFAM" id="SSF52283">
    <property type="entry name" value="Formate/glycerate dehydrogenase catalytic domain-like"/>
    <property type="match status" value="1"/>
</dbReference>
<evidence type="ECO:0000313" key="17">
    <source>
        <dbReference type="EMBL" id="KAK5061481.1"/>
    </source>
</evidence>
<evidence type="ECO:0000256" key="7">
    <source>
        <dbReference type="ARBA" id="ARBA00022605"/>
    </source>
</evidence>
<keyword evidence="9" id="KW-0520">NAD</keyword>
<dbReference type="PROSITE" id="PS51671">
    <property type="entry name" value="ACT"/>
    <property type="match status" value="1"/>
</dbReference>
<dbReference type="CDD" id="cd12176">
    <property type="entry name" value="PGDH_3"/>
    <property type="match status" value="1"/>
</dbReference>
<proteinExistence type="inferred from homology"/>
<evidence type="ECO:0000256" key="14">
    <source>
        <dbReference type="RuleBase" id="RU003719"/>
    </source>
</evidence>
<evidence type="ECO:0000256" key="9">
    <source>
        <dbReference type="ARBA" id="ARBA00023027"/>
    </source>
</evidence>
<feature type="compositionally biased region" description="Polar residues" evidence="15">
    <location>
        <begin position="21"/>
        <end position="31"/>
    </location>
</feature>
<dbReference type="InterPro" id="IPR029753">
    <property type="entry name" value="D-isomer_DH_CS"/>
</dbReference>
<protein>
    <recommendedName>
        <fullName evidence="11">2-oxoglutarate reductase</fullName>
        <ecNumber evidence="4">1.1.1.399</ecNumber>
        <ecNumber evidence="5">1.1.1.95</ecNumber>
    </recommendedName>
</protein>
<accession>A0AAV9NLR1</accession>
<dbReference type="GO" id="GO:0006564">
    <property type="term" value="P:L-serine biosynthetic process"/>
    <property type="evidence" value="ECO:0007669"/>
    <property type="project" value="UniProtKB-KW"/>
</dbReference>
<dbReference type="EC" id="1.1.1.95" evidence="5"/>
<dbReference type="EC" id="1.1.1.399" evidence="4"/>
<dbReference type="Gene3D" id="3.30.70.260">
    <property type="match status" value="1"/>
</dbReference>
<comment type="function">
    <text evidence="1">Catalyzes the reversible oxidation of 3-phospho-D-glycerate to 3-phosphonooxypyruvate, the first step of the phosphorylated L-serine biosynthesis pathway. Also catalyzes the reversible oxidation of 2-hydroxyglutarate to 2-oxoglutarate.</text>
</comment>
<evidence type="ECO:0000259" key="16">
    <source>
        <dbReference type="PROSITE" id="PS51671"/>
    </source>
</evidence>
<evidence type="ECO:0000256" key="1">
    <source>
        <dbReference type="ARBA" id="ARBA00003800"/>
    </source>
</evidence>
<keyword evidence="18" id="KW-1185">Reference proteome</keyword>
<evidence type="ECO:0000256" key="11">
    <source>
        <dbReference type="ARBA" id="ARBA00030455"/>
    </source>
</evidence>
<dbReference type="Pfam" id="PF00389">
    <property type="entry name" value="2-Hacid_dh"/>
    <property type="match status" value="1"/>
</dbReference>
<evidence type="ECO:0000256" key="4">
    <source>
        <dbReference type="ARBA" id="ARBA00013001"/>
    </source>
</evidence>
<dbReference type="InterPro" id="IPR006139">
    <property type="entry name" value="D-isomer_2_OHA_DH_cat_dom"/>
</dbReference>
<feature type="compositionally biased region" description="Polar residues" evidence="15">
    <location>
        <begin position="38"/>
        <end position="60"/>
    </location>
</feature>
<dbReference type="RefSeq" id="XP_064710578.1">
    <property type="nucleotide sequence ID" value="XM_064851575.1"/>
</dbReference>
<comment type="caution">
    <text evidence="17">The sequence shown here is derived from an EMBL/GenBank/DDBJ whole genome shotgun (WGS) entry which is preliminary data.</text>
</comment>
<dbReference type="GeneID" id="89976190"/>
<comment type="catalytic activity">
    <reaction evidence="12">
        <text>(R)-2-hydroxyglutarate + NAD(+) = 2-oxoglutarate + NADH + H(+)</text>
        <dbReference type="Rhea" id="RHEA:49612"/>
        <dbReference type="ChEBI" id="CHEBI:15378"/>
        <dbReference type="ChEBI" id="CHEBI:15801"/>
        <dbReference type="ChEBI" id="CHEBI:16810"/>
        <dbReference type="ChEBI" id="CHEBI:57540"/>
        <dbReference type="ChEBI" id="CHEBI:57945"/>
        <dbReference type="EC" id="1.1.1.399"/>
    </reaction>
</comment>
<evidence type="ECO:0000256" key="12">
    <source>
        <dbReference type="ARBA" id="ARBA00048126"/>
    </source>
</evidence>
<evidence type="ECO:0000256" key="13">
    <source>
        <dbReference type="ARBA" id="ARBA00048731"/>
    </source>
</evidence>
<dbReference type="EMBL" id="JAVRRD010000003">
    <property type="protein sequence ID" value="KAK5061481.1"/>
    <property type="molecule type" value="Genomic_DNA"/>
</dbReference>
<organism evidence="17 18">
    <name type="scientific">Exophiala bonariae</name>
    <dbReference type="NCBI Taxonomy" id="1690606"/>
    <lineage>
        <taxon>Eukaryota</taxon>
        <taxon>Fungi</taxon>
        <taxon>Dikarya</taxon>
        <taxon>Ascomycota</taxon>
        <taxon>Pezizomycotina</taxon>
        <taxon>Eurotiomycetes</taxon>
        <taxon>Chaetothyriomycetidae</taxon>
        <taxon>Chaetothyriales</taxon>
        <taxon>Herpotrichiellaceae</taxon>
        <taxon>Exophiala</taxon>
    </lineage>
</organism>
<feature type="domain" description="ACT" evidence="16">
    <location>
        <begin position="410"/>
        <end position="480"/>
    </location>
</feature>
<dbReference type="PANTHER" id="PTHR42789">
    <property type="entry name" value="D-ISOMER SPECIFIC 2-HYDROXYACID DEHYDROGENASE FAMILY PROTEIN (AFU_ORTHOLOGUE AFUA_6G10090)"/>
    <property type="match status" value="1"/>
</dbReference>
<dbReference type="AlphaFoldDB" id="A0AAV9NLR1"/>
<evidence type="ECO:0000256" key="15">
    <source>
        <dbReference type="SAM" id="MobiDB-lite"/>
    </source>
</evidence>
<dbReference type="FunFam" id="3.30.70.260:FF:000036">
    <property type="entry name" value="D-3-phosphoglycerate dehydrogenase"/>
    <property type="match status" value="1"/>
</dbReference>
<reference evidence="17 18" key="1">
    <citation type="submission" date="2023-08" db="EMBL/GenBank/DDBJ databases">
        <title>Black Yeasts Isolated from many extreme environments.</title>
        <authorList>
            <person name="Coleine C."/>
            <person name="Stajich J.E."/>
            <person name="Selbmann L."/>
        </authorList>
    </citation>
    <scope>NUCLEOTIDE SEQUENCE [LARGE SCALE GENOMIC DNA]</scope>
    <source>
        <strain evidence="17 18">CCFEE 5792</strain>
    </source>
</reference>
<evidence type="ECO:0000256" key="3">
    <source>
        <dbReference type="ARBA" id="ARBA00005854"/>
    </source>
</evidence>
<sequence>MPASAISFQHKGASLQREVSRSMSFSTSPNDTFHGRRLSTNNSAEGTSPSLRRTGTQGTPKQLKPFREQDIKILLLENVNQTGRDILTGQGYQVEALKSSLPEDQLIEKIKDVHVLGIRSKTKLTARVLEAAKNLIVVGCFCIGTNQVDLKYAAQHGICVFNSPFSNSRSVAELIICEIISLARQITDRSNEMHRGTWNKVSAKCWEIRGKTLGIIGYGHIGSQLSVLAESMGMDVIYYDVLNLMAMGTSRQVPTLKALLERADFVSCHVPELPETMNMIGAEELDSMKTGAYLINASRGSVVDIPALIHASRTGKIGGAALDVYPSEPAGNGDYFTNDLGPWAEDLRSLKNIILTPHIGGSTEEAQSAIGIEVADALVRYVNEGVTTGAVNMPEVTLRSLTMDEPNHARVVFIHQNVPGVLRRVNEILGDHNVDKQMSDSRGDVAYLMADISNVKEKDIAELYRELEGLKDKIVTRILY</sequence>
<dbReference type="InterPro" id="IPR002912">
    <property type="entry name" value="ACT_dom"/>
</dbReference>
<evidence type="ECO:0000256" key="8">
    <source>
        <dbReference type="ARBA" id="ARBA00023002"/>
    </source>
</evidence>
<keyword evidence="8 14" id="KW-0560">Oxidoreductase</keyword>
<comment type="similarity">
    <text evidence="3 14">Belongs to the D-isomer specific 2-hydroxyacid dehydrogenase family.</text>
</comment>
<gene>
    <name evidence="17" type="primary">SER33</name>
    <name evidence="17" type="ORF">LTR84_008025</name>
</gene>
<name>A0AAV9NLR1_9EURO</name>
<keyword evidence="7" id="KW-0028">Amino-acid biosynthesis</keyword>
<dbReference type="NCBIfam" id="NF008759">
    <property type="entry name" value="PRK11790.1"/>
    <property type="match status" value="1"/>
</dbReference>
<dbReference type="Gene3D" id="3.40.50.720">
    <property type="entry name" value="NAD(P)-binding Rossmann-like Domain"/>
    <property type="match status" value="2"/>
</dbReference>
<dbReference type="InterPro" id="IPR036291">
    <property type="entry name" value="NAD(P)-bd_dom_sf"/>
</dbReference>
<dbReference type="GO" id="GO:0004617">
    <property type="term" value="F:phosphoglycerate dehydrogenase activity"/>
    <property type="evidence" value="ECO:0007669"/>
    <property type="project" value="UniProtKB-EC"/>
</dbReference>
<evidence type="ECO:0000313" key="18">
    <source>
        <dbReference type="Proteomes" id="UP001358417"/>
    </source>
</evidence>
<keyword evidence="6" id="KW-0597">Phosphoprotein</keyword>
<dbReference type="GO" id="GO:0051287">
    <property type="term" value="F:NAD binding"/>
    <property type="evidence" value="ECO:0007669"/>
    <property type="project" value="InterPro"/>
</dbReference>
<comment type="catalytic activity">
    <reaction evidence="13">
        <text>(2R)-3-phosphoglycerate + NAD(+) = 3-phosphooxypyruvate + NADH + H(+)</text>
        <dbReference type="Rhea" id="RHEA:12641"/>
        <dbReference type="ChEBI" id="CHEBI:15378"/>
        <dbReference type="ChEBI" id="CHEBI:18110"/>
        <dbReference type="ChEBI" id="CHEBI:57540"/>
        <dbReference type="ChEBI" id="CHEBI:57945"/>
        <dbReference type="ChEBI" id="CHEBI:58272"/>
        <dbReference type="EC" id="1.1.1.95"/>
    </reaction>
</comment>
<dbReference type="FunFam" id="3.40.50.720:FF:000041">
    <property type="entry name" value="D-3-phosphoglycerate dehydrogenase"/>
    <property type="match status" value="1"/>
</dbReference>
<dbReference type="SUPFAM" id="SSF51735">
    <property type="entry name" value="NAD(P)-binding Rossmann-fold domains"/>
    <property type="match status" value="1"/>
</dbReference>
<dbReference type="Pfam" id="PF02826">
    <property type="entry name" value="2-Hacid_dh_C"/>
    <property type="match status" value="1"/>
</dbReference>
<dbReference type="GO" id="GO:0061759">
    <property type="term" value="F:2-oxoglutarate reductase activity"/>
    <property type="evidence" value="ECO:0007669"/>
    <property type="project" value="UniProtKB-ARBA"/>
</dbReference>
<dbReference type="InterPro" id="IPR029752">
    <property type="entry name" value="D-isomer_DH_CS1"/>
</dbReference>
<evidence type="ECO:0000256" key="10">
    <source>
        <dbReference type="ARBA" id="ARBA00023299"/>
    </source>
</evidence>
<dbReference type="InterPro" id="IPR045865">
    <property type="entry name" value="ACT-like_dom_sf"/>
</dbReference>
<dbReference type="PANTHER" id="PTHR42789:SF1">
    <property type="entry name" value="D-ISOMER SPECIFIC 2-HYDROXYACID DEHYDROGENASE FAMILY PROTEIN (AFU_ORTHOLOGUE AFUA_6G10090)"/>
    <property type="match status" value="1"/>
</dbReference>
<evidence type="ECO:0000256" key="2">
    <source>
        <dbReference type="ARBA" id="ARBA00005216"/>
    </source>
</evidence>
<dbReference type="PROSITE" id="PS00065">
    <property type="entry name" value="D_2_HYDROXYACID_DH_1"/>
    <property type="match status" value="1"/>
</dbReference>
<keyword evidence="10" id="KW-0718">Serine biosynthesis</keyword>